<organism evidence="6 7">
    <name type="scientific">Tolumonas osonensis</name>
    <dbReference type="NCBI Taxonomy" id="675874"/>
    <lineage>
        <taxon>Bacteria</taxon>
        <taxon>Pseudomonadati</taxon>
        <taxon>Pseudomonadota</taxon>
        <taxon>Gammaproteobacteria</taxon>
        <taxon>Aeromonadales</taxon>
        <taxon>Aeromonadaceae</taxon>
        <taxon>Tolumonas</taxon>
    </lineage>
</organism>
<name>A0A841G748_9GAMM</name>
<dbReference type="InterPro" id="IPR000847">
    <property type="entry name" value="LysR_HTH_N"/>
</dbReference>
<dbReference type="PANTHER" id="PTHR30126">
    <property type="entry name" value="HTH-TYPE TRANSCRIPTIONAL REGULATOR"/>
    <property type="match status" value="1"/>
</dbReference>
<dbReference type="Gene3D" id="1.10.10.10">
    <property type="entry name" value="Winged helix-like DNA-binding domain superfamily/Winged helix DNA-binding domain"/>
    <property type="match status" value="1"/>
</dbReference>
<comment type="caution">
    <text evidence="6">The sequence shown here is derived from an EMBL/GenBank/DDBJ whole genome shotgun (WGS) entry which is preliminary data.</text>
</comment>
<dbReference type="InterPro" id="IPR005119">
    <property type="entry name" value="LysR_subst-bd"/>
</dbReference>
<dbReference type="PROSITE" id="PS50931">
    <property type="entry name" value="HTH_LYSR"/>
    <property type="match status" value="1"/>
</dbReference>
<keyword evidence="2" id="KW-0805">Transcription regulation</keyword>
<dbReference type="SUPFAM" id="SSF53850">
    <property type="entry name" value="Periplasmic binding protein-like II"/>
    <property type="match status" value="1"/>
</dbReference>
<dbReference type="AlphaFoldDB" id="A0A841G748"/>
<dbReference type="InterPro" id="IPR036388">
    <property type="entry name" value="WH-like_DNA-bd_sf"/>
</dbReference>
<dbReference type="RefSeq" id="WP_188025546.1">
    <property type="nucleotide sequence ID" value="NZ_JACHGR010000002.1"/>
</dbReference>
<dbReference type="EMBL" id="JACHGR010000002">
    <property type="protein sequence ID" value="MBB6054738.1"/>
    <property type="molecule type" value="Genomic_DNA"/>
</dbReference>
<dbReference type="Proteomes" id="UP000585721">
    <property type="component" value="Unassembled WGS sequence"/>
</dbReference>
<evidence type="ECO:0000256" key="2">
    <source>
        <dbReference type="ARBA" id="ARBA00023015"/>
    </source>
</evidence>
<dbReference type="Pfam" id="PF03466">
    <property type="entry name" value="LysR_substrate"/>
    <property type="match status" value="1"/>
</dbReference>
<keyword evidence="3 6" id="KW-0238">DNA-binding</keyword>
<gene>
    <name evidence="6" type="ORF">HNR75_000610</name>
</gene>
<accession>A0A841G748</accession>
<evidence type="ECO:0000259" key="5">
    <source>
        <dbReference type="PROSITE" id="PS50931"/>
    </source>
</evidence>
<dbReference type="PANTHER" id="PTHR30126:SF99">
    <property type="entry name" value="TRANSCRIPTIONAL REGULATOR LYSR FAMILY"/>
    <property type="match status" value="1"/>
</dbReference>
<evidence type="ECO:0000256" key="1">
    <source>
        <dbReference type="ARBA" id="ARBA00009437"/>
    </source>
</evidence>
<dbReference type="SUPFAM" id="SSF46785">
    <property type="entry name" value="Winged helix' DNA-binding domain"/>
    <property type="match status" value="1"/>
</dbReference>
<keyword evidence="7" id="KW-1185">Reference proteome</keyword>
<feature type="domain" description="HTH lysR-type" evidence="5">
    <location>
        <begin position="2"/>
        <end position="58"/>
    </location>
</feature>
<protein>
    <submittedName>
        <fullName evidence="6">DNA-binding transcriptional LysR family regulator</fullName>
    </submittedName>
</protein>
<dbReference type="Pfam" id="PF00126">
    <property type="entry name" value="HTH_1"/>
    <property type="match status" value="1"/>
</dbReference>
<dbReference type="InterPro" id="IPR036390">
    <property type="entry name" value="WH_DNA-bd_sf"/>
</dbReference>
<sequence length="300" mass="33723">MINPQWLRTFSVLAELRHFTKTADRLGLTQAAVSQHLRHLESEFGALFVRKGRQLDITPAGQALLDYALEMEQASNRLTLRLTETDAEHGEIRIITPGSIGLLIYPMLLEWQIQHPDLSVRHRFAPDAEVLEAVLNNQYELGILTFKPDDPRIMATPFAEETLELVAPADHKLCTWADLMDLGFIDHPDGQAMATRLFSRRFPGNAGIRSVPVKGYCNQVGLLLEPVARGLGFTVLPCYARQAFSRQDEIAVMDCGVSVVDQLWLIHRAEWPLSCRAEVTADYLRTQVGRAYQSCIQASE</sequence>
<keyword evidence="4" id="KW-0804">Transcription</keyword>
<comment type="similarity">
    <text evidence="1">Belongs to the LysR transcriptional regulatory family.</text>
</comment>
<proteinExistence type="inferred from homology"/>
<reference evidence="6 7" key="1">
    <citation type="submission" date="2020-08" db="EMBL/GenBank/DDBJ databases">
        <title>Genomic Encyclopedia of Type Strains, Phase IV (KMG-IV): sequencing the most valuable type-strain genomes for metagenomic binning, comparative biology and taxonomic classification.</title>
        <authorList>
            <person name="Goeker M."/>
        </authorList>
    </citation>
    <scope>NUCLEOTIDE SEQUENCE [LARGE SCALE GENOMIC DNA]</scope>
    <source>
        <strain evidence="6 7">DSM 22975</strain>
    </source>
</reference>
<dbReference type="CDD" id="cd05466">
    <property type="entry name" value="PBP2_LTTR_substrate"/>
    <property type="match status" value="1"/>
</dbReference>
<evidence type="ECO:0000256" key="3">
    <source>
        <dbReference type="ARBA" id="ARBA00023125"/>
    </source>
</evidence>
<evidence type="ECO:0000313" key="7">
    <source>
        <dbReference type="Proteomes" id="UP000585721"/>
    </source>
</evidence>
<dbReference type="GO" id="GO:0003700">
    <property type="term" value="F:DNA-binding transcription factor activity"/>
    <property type="evidence" value="ECO:0007669"/>
    <property type="project" value="InterPro"/>
</dbReference>
<dbReference type="GO" id="GO:0000976">
    <property type="term" value="F:transcription cis-regulatory region binding"/>
    <property type="evidence" value="ECO:0007669"/>
    <property type="project" value="TreeGrafter"/>
</dbReference>
<dbReference type="Gene3D" id="3.40.190.10">
    <property type="entry name" value="Periplasmic binding protein-like II"/>
    <property type="match status" value="2"/>
</dbReference>
<evidence type="ECO:0000256" key="4">
    <source>
        <dbReference type="ARBA" id="ARBA00023163"/>
    </source>
</evidence>
<evidence type="ECO:0000313" key="6">
    <source>
        <dbReference type="EMBL" id="MBB6054738.1"/>
    </source>
</evidence>